<organism evidence="2 3">
    <name type="scientific">Candidatus Abyssobacteria bacterium SURF_17</name>
    <dbReference type="NCBI Taxonomy" id="2093361"/>
    <lineage>
        <taxon>Bacteria</taxon>
        <taxon>Pseudomonadati</taxon>
        <taxon>Candidatus Hydrogenedentota</taxon>
        <taxon>Candidatus Abyssobacteria</taxon>
    </lineage>
</organism>
<dbReference type="Proteomes" id="UP000285961">
    <property type="component" value="Unassembled WGS sequence"/>
</dbReference>
<sequence>MTSREIITKAIEFKHPERIGIIFDEMGVNDTYIVTYGFGRDFSPSHPEEDEWGYVREKTDKRNMGQVKAHPIRVLEDLKKHRFPDVEDATRYEAVEAVLPYAGDRYVLAYIGFGLFEQLHFLHGFTDSLADLYLNPALIESLLDIILEFKLGLIRNFHGRFPGKIHGVTMTDDWGTQQSIFISVPMWRQFFRPRYEKLFRAAHDSGMHFWLHSCGRVNDLIPEFIDLGLDVINLQQPRALGIEEVGRRFRGEICFESLVDIQTTLPRGTREEIEQEARLLLAHWATSDGGFILSDYDDSEAIEVSYEQKKIMFEAFKKCGGFDVSAA</sequence>
<dbReference type="AlphaFoldDB" id="A0A419F162"/>
<dbReference type="Pfam" id="PF01208">
    <property type="entry name" value="URO-D"/>
    <property type="match status" value="1"/>
</dbReference>
<dbReference type="GO" id="GO:0006779">
    <property type="term" value="P:porphyrin-containing compound biosynthetic process"/>
    <property type="evidence" value="ECO:0007669"/>
    <property type="project" value="InterPro"/>
</dbReference>
<dbReference type="SUPFAM" id="SSF51726">
    <property type="entry name" value="UROD/MetE-like"/>
    <property type="match status" value="1"/>
</dbReference>
<protein>
    <recommendedName>
        <fullName evidence="1">Uroporphyrinogen decarboxylase (URO-D) domain-containing protein</fullName>
    </recommendedName>
</protein>
<evidence type="ECO:0000259" key="1">
    <source>
        <dbReference type="Pfam" id="PF01208"/>
    </source>
</evidence>
<dbReference type="InterPro" id="IPR000257">
    <property type="entry name" value="Uroporphyrinogen_deCOase"/>
</dbReference>
<evidence type="ECO:0000313" key="2">
    <source>
        <dbReference type="EMBL" id="RJP71558.1"/>
    </source>
</evidence>
<evidence type="ECO:0000313" key="3">
    <source>
        <dbReference type="Proteomes" id="UP000285961"/>
    </source>
</evidence>
<dbReference type="PANTHER" id="PTHR47099">
    <property type="entry name" value="METHYLCOBAMIDE:COM METHYLTRANSFERASE MTBA"/>
    <property type="match status" value="1"/>
</dbReference>
<dbReference type="EMBL" id="QZKI01000057">
    <property type="protein sequence ID" value="RJP71558.1"/>
    <property type="molecule type" value="Genomic_DNA"/>
</dbReference>
<gene>
    <name evidence="2" type="ORF">C4532_07300</name>
</gene>
<reference evidence="2 3" key="1">
    <citation type="journal article" date="2017" name="ISME J.">
        <title>Energy and carbon metabolisms in a deep terrestrial subsurface fluid microbial community.</title>
        <authorList>
            <person name="Momper L."/>
            <person name="Jungbluth S.P."/>
            <person name="Lee M.D."/>
            <person name="Amend J.P."/>
        </authorList>
    </citation>
    <scope>NUCLEOTIDE SEQUENCE [LARGE SCALE GENOMIC DNA]</scope>
    <source>
        <strain evidence="2">SURF_17</strain>
    </source>
</reference>
<proteinExistence type="predicted"/>
<dbReference type="PANTHER" id="PTHR47099:SF1">
    <property type="entry name" value="METHYLCOBAMIDE:COM METHYLTRANSFERASE MTBA"/>
    <property type="match status" value="1"/>
</dbReference>
<name>A0A419F162_9BACT</name>
<comment type="caution">
    <text evidence="2">The sequence shown here is derived from an EMBL/GenBank/DDBJ whole genome shotgun (WGS) entry which is preliminary data.</text>
</comment>
<dbReference type="InterPro" id="IPR038071">
    <property type="entry name" value="UROD/MetE-like_sf"/>
</dbReference>
<feature type="domain" description="Uroporphyrinogen decarboxylase (URO-D)" evidence="1">
    <location>
        <begin position="69"/>
        <end position="294"/>
    </location>
</feature>
<dbReference type="InterPro" id="IPR052024">
    <property type="entry name" value="Methanogen_methyltrans"/>
</dbReference>
<dbReference type="Gene3D" id="3.20.20.210">
    <property type="match status" value="1"/>
</dbReference>
<accession>A0A419F162</accession>
<dbReference type="GO" id="GO:0004853">
    <property type="term" value="F:uroporphyrinogen decarboxylase activity"/>
    <property type="evidence" value="ECO:0007669"/>
    <property type="project" value="InterPro"/>
</dbReference>